<dbReference type="InterPro" id="IPR029062">
    <property type="entry name" value="Class_I_gatase-like"/>
</dbReference>
<dbReference type="Gene3D" id="3.40.50.880">
    <property type="match status" value="1"/>
</dbReference>
<dbReference type="PANTHER" id="PTHR48094:SF12">
    <property type="entry name" value="PARKINSON DISEASE PROTEIN 7 HOMOLOG"/>
    <property type="match status" value="1"/>
</dbReference>
<name>A0AA38YM00_VITRO</name>
<dbReference type="EMBL" id="JARBHA010000019">
    <property type="protein sequence ID" value="KAJ9672934.1"/>
    <property type="molecule type" value="Genomic_DNA"/>
</dbReference>
<evidence type="ECO:0000313" key="2">
    <source>
        <dbReference type="EMBL" id="KAJ9672934.1"/>
    </source>
</evidence>
<dbReference type="GO" id="GO:0005737">
    <property type="term" value="C:cytoplasm"/>
    <property type="evidence" value="ECO:0007669"/>
    <property type="project" value="TreeGrafter"/>
</dbReference>
<dbReference type="Pfam" id="PF01965">
    <property type="entry name" value="DJ-1_PfpI"/>
    <property type="match status" value="1"/>
</dbReference>
<dbReference type="SUPFAM" id="SSF52317">
    <property type="entry name" value="Class I glutamine amidotransferase-like"/>
    <property type="match status" value="1"/>
</dbReference>
<evidence type="ECO:0000259" key="1">
    <source>
        <dbReference type="Pfam" id="PF01965"/>
    </source>
</evidence>
<dbReference type="GO" id="GO:1903189">
    <property type="term" value="P:glyoxal metabolic process"/>
    <property type="evidence" value="ECO:0007669"/>
    <property type="project" value="TreeGrafter"/>
</dbReference>
<keyword evidence="3" id="KW-1185">Reference proteome</keyword>
<accession>A0AA38YM00</accession>
<proteinExistence type="predicted"/>
<dbReference type="Proteomes" id="UP001168098">
    <property type="component" value="Unassembled WGS sequence"/>
</dbReference>
<dbReference type="PANTHER" id="PTHR48094">
    <property type="entry name" value="PROTEIN/NUCLEIC ACID DEGLYCASE DJ-1-RELATED"/>
    <property type="match status" value="1"/>
</dbReference>
<feature type="domain" description="DJ-1/PfpI" evidence="1">
    <location>
        <begin position="3"/>
        <end position="70"/>
    </location>
</feature>
<protein>
    <recommendedName>
        <fullName evidence="1">DJ-1/PfpI domain-containing protein</fullName>
    </recommendedName>
</protein>
<comment type="caution">
    <text evidence="2">The sequence shown here is derived from an EMBL/GenBank/DDBJ whole genome shotgun (WGS) entry which is preliminary data.</text>
</comment>
<dbReference type="InterPro" id="IPR050325">
    <property type="entry name" value="Prot/Nucl_acid_deglycase"/>
</dbReference>
<evidence type="ECO:0000313" key="3">
    <source>
        <dbReference type="Proteomes" id="UP001168098"/>
    </source>
</evidence>
<reference evidence="2 3" key="1">
    <citation type="journal article" date="2023" name="BMC Biotechnol.">
        <title>Vitis rotundifolia cv Carlos genome sequencing.</title>
        <authorList>
            <person name="Huff M."/>
            <person name="Hulse-Kemp A."/>
            <person name="Scheffler B."/>
            <person name="Youngblood R."/>
            <person name="Simpson S."/>
            <person name="Babiker E."/>
            <person name="Staton M."/>
        </authorList>
    </citation>
    <scope>NUCLEOTIDE SEQUENCE [LARGE SCALE GENOMIC DNA]</scope>
    <source>
        <tissue evidence="2">Leaf</tissue>
    </source>
</reference>
<dbReference type="InterPro" id="IPR002818">
    <property type="entry name" value="DJ-1/PfpI"/>
</dbReference>
<dbReference type="AlphaFoldDB" id="A0AA38YM00"/>
<gene>
    <name evidence="2" type="ORF">PVL29_026265</name>
</gene>
<organism evidence="2 3">
    <name type="scientific">Vitis rotundifolia</name>
    <name type="common">Muscadine grape</name>
    <dbReference type="NCBI Taxonomy" id="103349"/>
    <lineage>
        <taxon>Eukaryota</taxon>
        <taxon>Viridiplantae</taxon>
        <taxon>Streptophyta</taxon>
        <taxon>Embryophyta</taxon>
        <taxon>Tracheophyta</taxon>
        <taxon>Spermatophyta</taxon>
        <taxon>Magnoliopsida</taxon>
        <taxon>eudicotyledons</taxon>
        <taxon>Gunneridae</taxon>
        <taxon>Pentapetalae</taxon>
        <taxon>rosids</taxon>
        <taxon>Vitales</taxon>
        <taxon>Vitaceae</taxon>
        <taxon>Viteae</taxon>
        <taxon>Vitis</taxon>
    </lineage>
</organism>
<sequence length="71" mass="7470">MPGAAALRDRGVLECIVKKHAADGSLYAGICATPTMALGSWGLMKSLKATCYSSFMEQLSSTATTVESRVQ</sequence>